<feature type="domain" description="Protein kinase" evidence="2">
    <location>
        <begin position="626"/>
        <end position="908"/>
    </location>
</feature>
<proteinExistence type="predicted"/>
<name>A0A9P8M470_9HYPO</name>
<feature type="domain" description="Protein kinase" evidence="2">
    <location>
        <begin position="139"/>
        <end position="449"/>
    </location>
</feature>
<gene>
    <name evidence="3" type="ORF">MHUMG1_08911</name>
</gene>
<dbReference type="GO" id="GO:0005524">
    <property type="term" value="F:ATP binding"/>
    <property type="evidence" value="ECO:0007669"/>
    <property type="project" value="UniProtKB-UniRule"/>
</dbReference>
<accession>A0A9P8M470</accession>
<dbReference type="SUPFAM" id="SSF56112">
    <property type="entry name" value="Protein kinase-like (PK-like)"/>
    <property type="match status" value="2"/>
</dbReference>
<comment type="caution">
    <text evidence="3">The sequence shown here is derived from an EMBL/GenBank/DDBJ whole genome shotgun (WGS) entry which is preliminary data.</text>
</comment>
<dbReference type="GO" id="GO:0004672">
    <property type="term" value="F:protein kinase activity"/>
    <property type="evidence" value="ECO:0007669"/>
    <property type="project" value="InterPro"/>
</dbReference>
<dbReference type="EMBL" id="JACEFI010000021">
    <property type="protein sequence ID" value="KAH0593453.1"/>
    <property type="molecule type" value="Genomic_DNA"/>
</dbReference>
<organism evidence="3 4">
    <name type="scientific">Metarhizium humberi</name>
    <dbReference type="NCBI Taxonomy" id="2596975"/>
    <lineage>
        <taxon>Eukaryota</taxon>
        <taxon>Fungi</taxon>
        <taxon>Dikarya</taxon>
        <taxon>Ascomycota</taxon>
        <taxon>Pezizomycotina</taxon>
        <taxon>Sordariomycetes</taxon>
        <taxon>Hypocreomycetidae</taxon>
        <taxon>Hypocreales</taxon>
        <taxon>Clavicipitaceae</taxon>
        <taxon>Metarhizium</taxon>
    </lineage>
</organism>
<dbReference type="PROSITE" id="PS50011">
    <property type="entry name" value="PROTEIN_KINASE_DOM"/>
    <property type="match status" value="2"/>
</dbReference>
<protein>
    <recommendedName>
        <fullName evidence="2">Protein kinase domain-containing protein</fullName>
    </recommendedName>
</protein>
<dbReference type="Pfam" id="PF24476">
    <property type="entry name" value="DUF7580"/>
    <property type="match status" value="1"/>
</dbReference>
<dbReference type="PANTHER" id="PTHR37542">
    <property type="entry name" value="HELO DOMAIN-CONTAINING PROTEIN-RELATED"/>
    <property type="match status" value="1"/>
</dbReference>
<dbReference type="Proteomes" id="UP000764110">
    <property type="component" value="Unassembled WGS sequence"/>
</dbReference>
<evidence type="ECO:0000256" key="1">
    <source>
        <dbReference type="PROSITE-ProRule" id="PRU10141"/>
    </source>
</evidence>
<reference evidence="3 4" key="1">
    <citation type="submission" date="2020-07" db="EMBL/GenBank/DDBJ databases">
        <title>Metarhizium humberi genome.</title>
        <authorList>
            <person name="Lysoe E."/>
        </authorList>
    </citation>
    <scope>NUCLEOTIDE SEQUENCE [LARGE SCALE GENOMIC DNA]</scope>
    <source>
        <strain evidence="3 4">ESALQ1638</strain>
    </source>
</reference>
<keyword evidence="1" id="KW-0067">ATP-binding</keyword>
<keyword evidence="1" id="KW-0547">Nucleotide-binding</keyword>
<dbReference type="PANTHER" id="PTHR37542:SF1">
    <property type="entry name" value="PRION-INHIBITION AND PROPAGATION HELO DOMAIN-CONTAINING PROTEIN"/>
    <property type="match status" value="1"/>
</dbReference>
<dbReference type="InterPro" id="IPR056002">
    <property type="entry name" value="DUF7580"/>
</dbReference>
<evidence type="ECO:0000259" key="2">
    <source>
        <dbReference type="PROSITE" id="PS50011"/>
    </source>
</evidence>
<dbReference type="Pfam" id="PF00069">
    <property type="entry name" value="Pkinase"/>
    <property type="match status" value="1"/>
</dbReference>
<dbReference type="Gene3D" id="1.10.510.10">
    <property type="entry name" value="Transferase(Phosphotransferase) domain 1"/>
    <property type="match status" value="2"/>
</dbReference>
<dbReference type="InterPro" id="IPR017441">
    <property type="entry name" value="Protein_kinase_ATP_BS"/>
</dbReference>
<keyword evidence="4" id="KW-1185">Reference proteome</keyword>
<dbReference type="PROSITE" id="PS00107">
    <property type="entry name" value="PROTEIN_KINASE_ATP"/>
    <property type="match status" value="1"/>
</dbReference>
<dbReference type="InterPro" id="IPR000719">
    <property type="entry name" value="Prot_kinase_dom"/>
</dbReference>
<dbReference type="InterPro" id="IPR011009">
    <property type="entry name" value="Kinase-like_dom_sf"/>
</dbReference>
<evidence type="ECO:0000313" key="3">
    <source>
        <dbReference type="EMBL" id="KAH0593453.1"/>
    </source>
</evidence>
<feature type="binding site" evidence="1">
    <location>
        <position position="176"/>
    </location>
    <ligand>
        <name>ATP</name>
        <dbReference type="ChEBI" id="CHEBI:30616"/>
    </ligand>
</feature>
<sequence>MNQLKSEIKHLRRQNASHRYYIPESSFFKLITEEVIRRSLATSPSYQRDEIVQRVLDRGRKIFGILALIDCTAELSKFIDVDQLQDTRLPFKKETLIQDVHLSSAEAEDFFERQWELTAPTFYRGTLHRCLPNNTVLPFPKEKKIGRGSFGTVYEVTLDPGHQELDNVFPERFARKEFECDVNGETETYSALGHRKELKNLAILNHLKHPNIVQLLGSYTYDGRHSLLFPLADTGNLAELLATERQSTRFTSDESLVVALAGLSSAVEHVHNFTERKIDLELIGCHNDLRPRNVLVSESKFLLADFGLSTFKPLSQNSATEFKNGNNDDYLAPECEDWECNFQAGTVHRSNDIWSLGCIAADVATYMARGHKGIDNFRRAREHRVRGFILNHFHQGPRQPSKAVEHWLSELESISTRACSLLVCLVRQILRIDPSERPNAKEVTSRLRLVATYEVAGTVNDLFRLVRSNGDSLDMFLEHTRFDAWRYAIKILNLENEPIPPYKTIHDAMSRFDAILGCLTRLRGDLESRLPQGENTQRLNFSPLLELNDELHCFLNQEQKTMSREYFNVTVMEGDSELFERFEDGDASLVLNHEIRMRANIKHVNNLLARDCGSASRALEIKPSLFEQGERFGDNHLGRVHDSQPPRTVWVEWRNYGRHGADEHTIGQLCDRAARFAELLSQERPEAFRTLRCNGFFHEPGKAAFGIIFELPLSAVPTRPLKPTSLCGLIQETTNHSKQWPDLNDRFKLALSLAASVLELHTVGWFHKALTTSHVVFFQETDGAKGQLVREPFLVGFNHSRPDEPFAFTSGLTDSSSRDYQHPTYLKEGFGYRPEFDYYSLGIILMEIGFWKPLSEIMNRPQYRGLSYKDSWLSLDYAGALVDYDAASDGIISIAASIFSKTSLSTTS</sequence>
<dbReference type="CDD" id="cd00180">
    <property type="entry name" value="PKc"/>
    <property type="match status" value="1"/>
</dbReference>
<dbReference type="AlphaFoldDB" id="A0A9P8M470"/>
<evidence type="ECO:0000313" key="4">
    <source>
        <dbReference type="Proteomes" id="UP000764110"/>
    </source>
</evidence>